<dbReference type="Proteomes" id="UP000295345">
    <property type="component" value="Unassembled WGS sequence"/>
</dbReference>
<accession>A0A4V2XZ45</accession>
<comment type="caution">
    <text evidence="2">The sequence shown here is derived from an EMBL/GenBank/DDBJ whole genome shotgun (WGS) entry which is preliminary data.</text>
</comment>
<feature type="non-terminal residue" evidence="2">
    <location>
        <position position="71"/>
    </location>
</feature>
<feature type="compositionally biased region" description="Low complexity" evidence="1">
    <location>
        <begin position="27"/>
        <end position="71"/>
    </location>
</feature>
<gene>
    <name evidence="2" type="ORF">E1283_36530</name>
</gene>
<dbReference type="AlphaFoldDB" id="A0A4V2XZ45"/>
<dbReference type="EMBL" id="SMKI01000867">
    <property type="protein sequence ID" value="TDC59685.1"/>
    <property type="molecule type" value="Genomic_DNA"/>
</dbReference>
<keyword evidence="3" id="KW-1185">Reference proteome</keyword>
<reference evidence="2 3" key="1">
    <citation type="submission" date="2019-03" db="EMBL/GenBank/DDBJ databases">
        <title>Draft genome sequences of novel Actinobacteria.</title>
        <authorList>
            <person name="Sahin N."/>
            <person name="Ay H."/>
            <person name="Saygin H."/>
        </authorList>
    </citation>
    <scope>NUCLEOTIDE SEQUENCE [LARGE SCALE GENOMIC DNA]</scope>
    <source>
        <strain evidence="2 3">DSM 41900</strain>
    </source>
</reference>
<proteinExistence type="predicted"/>
<name>A0A4V2XZ45_9ACTN</name>
<sequence length="71" mass="6566">MTTSWCGQSRSGPADPSSAGARHTSTAADGPVVGAGVSAAIGSSGSSSRPPSTTQAASSASSTTPTGATSP</sequence>
<feature type="region of interest" description="Disordered" evidence="1">
    <location>
        <begin position="1"/>
        <end position="71"/>
    </location>
</feature>
<feature type="compositionally biased region" description="Polar residues" evidence="1">
    <location>
        <begin position="1"/>
        <end position="11"/>
    </location>
</feature>
<evidence type="ECO:0000256" key="1">
    <source>
        <dbReference type="SAM" id="MobiDB-lite"/>
    </source>
</evidence>
<evidence type="ECO:0000313" key="2">
    <source>
        <dbReference type="EMBL" id="TDC59685.1"/>
    </source>
</evidence>
<protein>
    <submittedName>
        <fullName evidence="2">Uncharacterized protein</fullName>
    </submittedName>
</protein>
<organism evidence="2 3">
    <name type="scientific">Streptomyces hainanensis</name>
    <dbReference type="NCBI Taxonomy" id="402648"/>
    <lineage>
        <taxon>Bacteria</taxon>
        <taxon>Bacillati</taxon>
        <taxon>Actinomycetota</taxon>
        <taxon>Actinomycetes</taxon>
        <taxon>Kitasatosporales</taxon>
        <taxon>Streptomycetaceae</taxon>
        <taxon>Streptomyces</taxon>
    </lineage>
</organism>
<evidence type="ECO:0000313" key="3">
    <source>
        <dbReference type="Proteomes" id="UP000295345"/>
    </source>
</evidence>